<evidence type="ECO:0000256" key="1">
    <source>
        <dbReference type="SAM" id="MobiDB-lite"/>
    </source>
</evidence>
<reference evidence="2 3" key="1">
    <citation type="journal article" date="2017" name="PLoS Biol.">
        <title>The sea cucumber genome provides insights into morphological evolution and visceral regeneration.</title>
        <authorList>
            <person name="Zhang X."/>
            <person name="Sun L."/>
            <person name="Yuan J."/>
            <person name="Sun Y."/>
            <person name="Gao Y."/>
            <person name="Zhang L."/>
            <person name="Li S."/>
            <person name="Dai H."/>
            <person name="Hamel J.F."/>
            <person name="Liu C."/>
            <person name="Yu Y."/>
            <person name="Liu S."/>
            <person name="Lin W."/>
            <person name="Guo K."/>
            <person name="Jin S."/>
            <person name="Xu P."/>
            <person name="Storey K.B."/>
            <person name="Huan P."/>
            <person name="Zhang T."/>
            <person name="Zhou Y."/>
            <person name="Zhang J."/>
            <person name="Lin C."/>
            <person name="Li X."/>
            <person name="Xing L."/>
            <person name="Huo D."/>
            <person name="Sun M."/>
            <person name="Wang L."/>
            <person name="Mercier A."/>
            <person name="Li F."/>
            <person name="Yang H."/>
            <person name="Xiang J."/>
        </authorList>
    </citation>
    <scope>NUCLEOTIDE SEQUENCE [LARGE SCALE GENOMIC DNA]</scope>
    <source>
        <strain evidence="2">Shaxun</strain>
        <tissue evidence="2">Muscle</tissue>
    </source>
</reference>
<organism evidence="2 3">
    <name type="scientific">Stichopus japonicus</name>
    <name type="common">Sea cucumber</name>
    <dbReference type="NCBI Taxonomy" id="307972"/>
    <lineage>
        <taxon>Eukaryota</taxon>
        <taxon>Metazoa</taxon>
        <taxon>Echinodermata</taxon>
        <taxon>Eleutherozoa</taxon>
        <taxon>Echinozoa</taxon>
        <taxon>Holothuroidea</taxon>
        <taxon>Aspidochirotacea</taxon>
        <taxon>Aspidochirotida</taxon>
        <taxon>Stichopodidae</taxon>
        <taxon>Apostichopus</taxon>
    </lineage>
</organism>
<feature type="region of interest" description="Disordered" evidence="1">
    <location>
        <begin position="71"/>
        <end position="90"/>
    </location>
</feature>
<name>A0A2G8K4P0_STIJA</name>
<gene>
    <name evidence="2" type="ORF">BSL78_20232</name>
</gene>
<proteinExistence type="predicted"/>
<dbReference type="Proteomes" id="UP000230750">
    <property type="component" value="Unassembled WGS sequence"/>
</dbReference>
<sequence>MRQSCYVPTIFHLEEKEPPEPNQTSLHKYFNLPKKENGDNAQASIGEQTSRLEDPCPGETKEQTVETVHEDIDGQIDTNSLPLQSSDVSK</sequence>
<accession>A0A2G8K4P0</accession>
<protein>
    <submittedName>
        <fullName evidence="2">Uncharacterized protein</fullName>
    </submittedName>
</protein>
<evidence type="ECO:0000313" key="2">
    <source>
        <dbReference type="EMBL" id="PIK42909.1"/>
    </source>
</evidence>
<keyword evidence="3" id="KW-1185">Reference proteome</keyword>
<dbReference type="EMBL" id="MRZV01000893">
    <property type="protein sequence ID" value="PIK42909.1"/>
    <property type="molecule type" value="Genomic_DNA"/>
</dbReference>
<comment type="caution">
    <text evidence="2">The sequence shown here is derived from an EMBL/GenBank/DDBJ whole genome shotgun (WGS) entry which is preliminary data.</text>
</comment>
<feature type="compositionally biased region" description="Polar residues" evidence="1">
    <location>
        <begin position="76"/>
        <end position="90"/>
    </location>
</feature>
<evidence type="ECO:0000313" key="3">
    <source>
        <dbReference type="Proteomes" id="UP000230750"/>
    </source>
</evidence>
<dbReference type="AlphaFoldDB" id="A0A2G8K4P0"/>